<dbReference type="Proteomes" id="UP000293172">
    <property type="component" value="Unassembled WGS sequence"/>
</dbReference>
<gene>
    <name evidence="2" type="ORF">DNK34_19260</name>
    <name evidence="1" type="ORF">DNK44_25460</name>
</gene>
<dbReference type="AlphaFoldDB" id="A0A4Q9QRV2"/>
<name>A0A4Q9QRV2_9GAMM</name>
<evidence type="ECO:0000313" key="2">
    <source>
        <dbReference type="EMBL" id="TBV02297.1"/>
    </source>
</evidence>
<protein>
    <submittedName>
        <fullName evidence="1">Uncharacterized protein</fullName>
    </submittedName>
</protein>
<dbReference type="EMBL" id="QJUM01000025">
    <property type="protein sequence ID" value="TBV02297.1"/>
    <property type="molecule type" value="Genomic_DNA"/>
</dbReference>
<accession>A0A4Q9QRV2</accession>
<dbReference type="EMBL" id="QJUL01000071">
    <property type="protein sequence ID" value="TBU83815.1"/>
    <property type="molecule type" value="Genomic_DNA"/>
</dbReference>
<proteinExistence type="predicted"/>
<evidence type="ECO:0000313" key="1">
    <source>
        <dbReference type="EMBL" id="TBU83815.1"/>
    </source>
</evidence>
<dbReference type="OrthoDB" id="7032525at2"/>
<evidence type="ECO:0000313" key="3">
    <source>
        <dbReference type="Proteomes" id="UP000291334"/>
    </source>
</evidence>
<comment type="caution">
    <text evidence="1">The sequence shown here is derived from an EMBL/GenBank/DDBJ whole genome shotgun (WGS) entry which is preliminary data.</text>
</comment>
<reference evidence="3 4" key="1">
    <citation type="submission" date="2018-06" db="EMBL/GenBank/DDBJ databases">
        <title>Three novel Pseudomonas species isolated from symptomatic oak.</title>
        <authorList>
            <person name="Bueno-Gonzalez V."/>
            <person name="Brady C."/>
        </authorList>
    </citation>
    <scope>NUCLEOTIDE SEQUENCE [LARGE SCALE GENOMIC DNA]</scope>
    <source>
        <strain evidence="2 3">P26B</strain>
        <strain evidence="1 4">P6B</strain>
    </source>
</reference>
<keyword evidence="3" id="KW-1185">Reference proteome</keyword>
<dbReference type="Proteomes" id="UP000291334">
    <property type="component" value="Unassembled WGS sequence"/>
</dbReference>
<sequence>MCRPGARYGIKRSASGRLRIRFYGGPFYPAMVNDLERAFERFGHLVERGEELSGAQWADRIIASGQSATSAELAAIRTLLRIA</sequence>
<evidence type="ECO:0000313" key="4">
    <source>
        <dbReference type="Proteomes" id="UP000293172"/>
    </source>
</evidence>
<organism evidence="1 4">
    <name type="scientific">Phytopseudomonas dryadis</name>
    <dbReference type="NCBI Taxonomy" id="2487520"/>
    <lineage>
        <taxon>Bacteria</taxon>
        <taxon>Pseudomonadati</taxon>
        <taxon>Pseudomonadota</taxon>
        <taxon>Gammaproteobacteria</taxon>
        <taxon>Pseudomonadales</taxon>
        <taxon>Pseudomonadaceae</taxon>
        <taxon>Phytopseudomonas</taxon>
    </lineage>
</organism>